<proteinExistence type="predicted"/>
<gene>
    <name evidence="2" type="ORF">AVDCRST_MAG41-3137</name>
</gene>
<dbReference type="AlphaFoldDB" id="A0A6J4JBH0"/>
<dbReference type="PANTHER" id="PTHR11261">
    <property type="entry name" value="INTERPHOTORECEPTOR RETINOID-BINDING PROTEIN"/>
    <property type="match status" value="1"/>
</dbReference>
<dbReference type="Gene3D" id="3.30.750.44">
    <property type="match status" value="1"/>
</dbReference>
<keyword evidence="2" id="KW-0675">Receptor</keyword>
<accession>A0A6J4JBH0</accession>
<protein>
    <submittedName>
        <fullName evidence="2">Interphotoreceptor retinoid-binding protein</fullName>
    </submittedName>
</protein>
<evidence type="ECO:0000259" key="1">
    <source>
        <dbReference type="SMART" id="SM00245"/>
    </source>
</evidence>
<dbReference type="PANTHER" id="PTHR11261:SF3">
    <property type="entry name" value="RETINOL-BINDING PROTEIN 3"/>
    <property type="match status" value="1"/>
</dbReference>
<dbReference type="Pfam" id="PF11918">
    <property type="entry name" value="Peptidase_S41_N"/>
    <property type="match status" value="1"/>
</dbReference>
<dbReference type="SMART" id="SM00245">
    <property type="entry name" value="TSPc"/>
    <property type="match status" value="1"/>
</dbReference>
<organism evidence="2">
    <name type="scientific">uncultured Mycobacteriales bacterium</name>
    <dbReference type="NCBI Taxonomy" id="581187"/>
    <lineage>
        <taxon>Bacteria</taxon>
        <taxon>Bacillati</taxon>
        <taxon>Actinomycetota</taxon>
        <taxon>Actinomycetes</taxon>
        <taxon>Mycobacteriales</taxon>
        <taxon>environmental samples</taxon>
    </lineage>
</organism>
<dbReference type="InterPro" id="IPR005151">
    <property type="entry name" value="Tail-specific_protease"/>
</dbReference>
<dbReference type="GO" id="GO:0008236">
    <property type="term" value="F:serine-type peptidase activity"/>
    <property type="evidence" value="ECO:0007669"/>
    <property type="project" value="InterPro"/>
</dbReference>
<name>A0A6J4JBH0_9ACTN</name>
<feature type="domain" description="Tail specific protease" evidence="1">
    <location>
        <begin position="80"/>
        <end position="278"/>
    </location>
</feature>
<dbReference type="Pfam" id="PF03572">
    <property type="entry name" value="Peptidase_S41"/>
    <property type="match status" value="1"/>
</dbReference>
<dbReference type="EMBL" id="CADCTP010000280">
    <property type="protein sequence ID" value="CAA9273684.1"/>
    <property type="molecule type" value="Genomic_DNA"/>
</dbReference>
<dbReference type="SUPFAM" id="SSF52096">
    <property type="entry name" value="ClpP/crotonase"/>
    <property type="match status" value="1"/>
</dbReference>
<sequence length="295" mass="31356">MQTDEIVARAGELVAERYVFAEVGRQLADLLAERAGTGRYAVDTPEELAERVTADLRSVNGDLHLRLKHHPEPIPDEPDEEAQVALVARQAARSLGGVARVDRLAGNVAHLSIAPYLFPLAMAGDALAAALNLVAGADALLLDLRDNRGGDPRTVAFVCGHLLDEPAHLVSMEHRDPAATVQSWSAPWVPGPRFGGTKPLYVLTGPDTFSGAEELAYDLQQLDRARVVGERTRGGAHPRQGFRLHPHLELSVPVGRAVSPVTGTNWEGVGVAPDVEVPAADALATAHRLALAAGQ</sequence>
<dbReference type="GO" id="GO:0006508">
    <property type="term" value="P:proteolysis"/>
    <property type="evidence" value="ECO:0007669"/>
    <property type="project" value="InterPro"/>
</dbReference>
<evidence type="ECO:0000313" key="2">
    <source>
        <dbReference type="EMBL" id="CAA9273684.1"/>
    </source>
</evidence>
<dbReference type="CDD" id="cd07563">
    <property type="entry name" value="Peptidase_S41_IRBP"/>
    <property type="match status" value="1"/>
</dbReference>
<dbReference type="InterPro" id="IPR029045">
    <property type="entry name" value="ClpP/crotonase-like_dom_sf"/>
</dbReference>
<dbReference type="Gene3D" id="3.90.226.10">
    <property type="entry name" value="2-enoyl-CoA Hydratase, Chain A, domain 1"/>
    <property type="match status" value="1"/>
</dbReference>
<reference evidence="2" key="1">
    <citation type="submission" date="2020-02" db="EMBL/GenBank/DDBJ databases">
        <authorList>
            <person name="Meier V. D."/>
        </authorList>
    </citation>
    <scope>NUCLEOTIDE SEQUENCE</scope>
    <source>
        <strain evidence="2">AVDCRST_MAG41</strain>
    </source>
</reference>